<dbReference type="Proteomes" id="UP000530060">
    <property type="component" value="Unassembled WGS sequence"/>
</dbReference>
<proteinExistence type="predicted"/>
<reference evidence="1 2" key="1">
    <citation type="submission" date="2020-06" db="EMBL/GenBank/DDBJ databases">
        <authorList>
            <person name="Criscuolo A."/>
        </authorList>
    </citation>
    <scope>NUCLEOTIDE SEQUENCE [LARGE SCALE GENOMIC DNA]</scope>
    <source>
        <strain evidence="2">CIP 111411</strain>
    </source>
</reference>
<dbReference type="AlphaFoldDB" id="A0A6V6YZK4"/>
<accession>A0A6V6YZK4</accession>
<evidence type="ECO:0000313" key="1">
    <source>
        <dbReference type="EMBL" id="CAD0004957.1"/>
    </source>
</evidence>
<gene>
    <name evidence="1" type="ORF">FLAT13_02489</name>
</gene>
<organism evidence="1 2">
    <name type="scientific">Flavobacterium salmonis</name>
    <dbReference type="NCBI Taxonomy" id="2654844"/>
    <lineage>
        <taxon>Bacteria</taxon>
        <taxon>Pseudomonadati</taxon>
        <taxon>Bacteroidota</taxon>
        <taxon>Flavobacteriia</taxon>
        <taxon>Flavobacteriales</taxon>
        <taxon>Flavobacteriaceae</taxon>
        <taxon>Flavobacterium</taxon>
    </lineage>
</organism>
<comment type="caution">
    <text evidence="1">The sequence shown here is derived from an EMBL/GenBank/DDBJ whole genome shotgun (WGS) entry which is preliminary data.</text>
</comment>
<name>A0A6V6YZK4_9FLAO</name>
<sequence length="120" mass="14540">MSASLSKEYRDIILEKYKGKGHKSEEKTTPNTCKDLKFKKYKNSFYQYFFASEENKIRALLTFDLKINKYCEVEINNRIEIFDFDIYISESDKIIPNMEKLQKEKNDKIKLDREERLKKF</sequence>
<dbReference type="RefSeq" id="WP_180909100.1">
    <property type="nucleotide sequence ID" value="NZ_CAIJDP010000069.1"/>
</dbReference>
<dbReference type="EMBL" id="CAIJDP010000069">
    <property type="protein sequence ID" value="CAD0004957.1"/>
    <property type="molecule type" value="Genomic_DNA"/>
</dbReference>
<keyword evidence="2" id="KW-1185">Reference proteome</keyword>
<evidence type="ECO:0000313" key="2">
    <source>
        <dbReference type="Proteomes" id="UP000530060"/>
    </source>
</evidence>
<protein>
    <submittedName>
        <fullName evidence="1">Uncharacterized protein</fullName>
    </submittedName>
</protein>